<dbReference type="InterPro" id="IPR011333">
    <property type="entry name" value="SKP1/BTB/POZ_sf"/>
</dbReference>
<dbReference type="EMBL" id="ML987198">
    <property type="protein sequence ID" value="KAF2246924.1"/>
    <property type="molecule type" value="Genomic_DNA"/>
</dbReference>
<proteinExistence type="predicted"/>
<protein>
    <recommendedName>
        <fullName evidence="2">BTB domain-containing protein</fullName>
    </recommendedName>
</protein>
<dbReference type="InterPro" id="IPR000210">
    <property type="entry name" value="BTB/POZ_dom"/>
</dbReference>
<feature type="compositionally biased region" description="Basic and acidic residues" evidence="1">
    <location>
        <begin position="254"/>
        <end position="263"/>
    </location>
</feature>
<evidence type="ECO:0000256" key="1">
    <source>
        <dbReference type="SAM" id="MobiDB-lite"/>
    </source>
</evidence>
<dbReference type="OrthoDB" id="3798088at2759"/>
<dbReference type="Pfam" id="PF00651">
    <property type="entry name" value="BTB"/>
    <property type="match status" value="1"/>
</dbReference>
<dbReference type="Proteomes" id="UP000800094">
    <property type="component" value="Unassembled WGS sequence"/>
</dbReference>
<dbReference type="PANTHER" id="PTHR47843:SF2">
    <property type="entry name" value="BTB DOMAIN-CONTAINING PROTEIN"/>
    <property type="match status" value="1"/>
</dbReference>
<gene>
    <name evidence="3" type="ORF">BU26DRAFT_55624</name>
</gene>
<dbReference type="PANTHER" id="PTHR47843">
    <property type="entry name" value="BTB DOMAIN-CONTAINING PROTEIN-RELATED"/>
    <property type="match status" value="1"/>
</dbReference>
<feature type="domain" description="BTB" evidence="2">
    <location>
        <begin position="31"/>
        <end position="104"/>
    </location>
</feature>
<dbReference type="GeneID" id="54585699"/>
<dbReference type="RefSeq" id="XP_033681928.1">
    <property type="nucleotide sequence ID" value="XM_033832369.1"/>
</dbReference>
<accession>A0A6A6I8N5</accession>
<dbReference type="CDD" id="cd18186">
    <property type="entry name" value="BTB_POZ_ZBTB_KLHL-like"/>
    <property type="match status" value="1"/>
</dbReference>
<sequence length="263" mass="30085">MASPEEKSKQPYVPAPIPCSHPSEKPPRHVYDRIIKVIVGPEGATREFQVYRGLICHHSEYFDRMLNGSFREAQSESLRLEEVQVEMFHHFYDWMNTGAFDIDGYTKDEIRSKTSLPEVIAKLYIFADYHVVHSLKNAALDCMYLLMESEQLVPANNSPLIYSNTTGSDPLRQLLVDVAVRHWPCDINKGKLDNYDKEFLVDYVLKLKELEAAPGVLNLNRTKQVKAIRPNFCEWYHVHPNVKGTPRDVGASTDKSESEVGMS</sequence>
<feature type="region of interest" description="Disordered" evidence="1">
    <location>
        <begin position="1"/>
        <end position="25"/>
    </location>
</feature>
<dbReference type="SUPFAM" id="SSF54695">
    <property type="entry name" value="POZ domain"/>
    <property type="match status" value="1"/>
</dbReference>
<dbReference type="Gene3D" id="3.30.710.10">
    <property type="entry name" value="Potassium Channel Kv1.1, Chain A"/>
    <property type="match status" value="1"/>
</dbReference>
<evidence type="ECO:0000313" key="4">
    <source>
        <dbReference type="Proteomes" id="UP000800094"/>
    </source>
</evidence>
<name>A0A6A6I8N5_9PLEO</name>
<feature type="region of interest" description="Disordered" evidence="1">
    <location>
        <begin position="244"/>
        <end position="263"/>
    </location>
</feature>
<evidence type="ECO:0000259" key="2">
    <source>
        <dbReference type="PROSITE" id="PS50097"/>
    </source>
</evidence>
<keyword evidence="4" id="KW-1185">Reference proteome</keyword>
<dbReference type="AlphaFoldDB" id="A0A6A6I8N5"/>
<reference evidence="3" key="1">
    <citation type="journal article" date="2020" name="Stud. Mycol.">
        <title>101 Dothideomycetes genomes: a test case for predicting lifestyles and emergence of pathogens.</title>
        <authorList>
            <person name="Haridas S."/>
            <person name="Albert R."/>
            <person name="Binder M."/>
            <person name="Bloem J."/>
            <person name="Labutti K."/>
            <person name="Salamov A."/>
            <person name="Andreopoulos B."/>
            <person name="Baker S."/>
            <person name="Barry K."/>
            <person name="Bills G."/>
            <person name="Bluhm B."/>
            <person name="Cannon C."/>
            <person name="Castanera R."/>
            <person name="Culley D."/>
            <person name="Daum C."/>
            <person name="Ezra D."/>
            <person name="Gonzalez J."/>
            <person name="Henrissat B."/>
            <person name="Kuo A."/>
            <person name="Liang C."/>
            <person name="Lipzen A."/>
            <person name="Lutzoni F."/>
            <person name="Magnuson J."/>
            <person name="Mondo S."/>
            <person name="Nolan M."/>
            <person name="Ohm R."/>
            <person name="Pangilinan J."/>
            <person name="Park H.-J."/>
            <person name="Ramirez L."/>
            <person name="Alfaro M."/>
            <person name="Sun H."/>
            <person name="Tritt A."/>
            <person name="Yoshinaga Y."/>
            <person name="Zwiers L.-H."/>
            <person name="Turgeon B."/>
            <person name="Goodwin S."/>
            <person name="Spatafora J."/>
            <person name="Crous P."/>
            <person name="Grigoriev I."/>
        </authorList>
    </citation>
    <scope>NUCLEOTIDE SEQUENCE</scope>
    <source>
        <strain evidence="3">CBS 122368</strain>
    </source>
</reference>
<organism evidence="3 4">
    <name type="scientific">Trematosphaeria pertusa</name>
    <dbReference type="NCBI Taxonomy" id="390896"/>
    <lineage>
        <taxon>Eukaryota</taxon>
        <taxon>Fungi</taxon>
        <taxon>Dikarya</taxon>
        <taxon>Ascomycota</taxon>
        <taxon>Pezizomycotina</taxon>
        <taxon>Dothideomycetes</taxon>
        <taxon>Pleosporomycetidae</taxon>
        <taxon>Pleosporales</taxon>
        <taxon>Massarineae</taxon>
        <taxon>Trematosphaeriaceae</taxon>
        <taxon>Trematosphaeria</taxon>
    </lineage>
</organism>
<dbReference type="PROSITE" id="PS50097">
    <property type="entry name" value="BTB"/>
    <property type="match status" value="1"/>
</dbReference>
<evidence type="ECO:0000313" key="3">
    <source>
        <dbReference type="EMBL" id="KAF2246924.1"/>
    </source>
</evidence>